<reference evidence="2 4" key="1">
    <citation type="journal article" date="2011" name="Nature">
        <title>The Medicago genome provides insight into the evolution of rhizobial symbioses.</title>
        <authorList>
            <person name="Young N.D."/>
            <person name="Debelle F."/>
            <person name="Oldroyd G.E."/>
            <person name="Geurts R."/>
            <person name="Cannon S.B."/>
            <person name="Udvardi M.K."/>
            <person name="Benedito V.A."/>
            <person name="Mayer K.F."/>
            <person name="Gouzy J."/>
            <person name="Schoof H."/>
            <person name="Van de Peer Y."/>
            <person name="Proost S."/>
            <person name="Cook D.R."/>
            <person name="Meyers B.C."/>
            <person name="Spannagl M."/>
            <person name="Cheung F."/>
            <person name="De Mita S."/>
            <person name="Krishnakumar V."/>
            <person name="Gundlach H."/>
            <person name="Zhou S."/>
            <person name="Mudge J."/>
            <person name="Bharti A.K."/>
            <person name="Murray J.D."/>
            <person name="Naoumkina M.A."/>
            <person name="Rosen B."/>
            <person name="Silverstein K.A."/>
            <person name="Tang H."/>
            <person name="Rombauts S."/>
            <person name="Zhao P.X."/>
            <person name="Zhou P."/>
            <person name="Barbe V."/>
            <person name="Bardou P."/>
            <person name="Bechner M."/>
            <person name="Bellec A."/>
            <person name="Berger A."/>
            <person name="Berges H."/>
            <person name="Bidwell S."/>
            <person name="Bisseling T."/>
            <person name="Choisne N."/>
            <person name="Couloux A."/>
            <person name="Denny R."/>
            <person name="Deshpande S."/>
            <person name="Dai X."/>
            <person name="Doyle J.J."/>
            <person name="Dudez A.M."/>
            <person name="Farmer A.D."/>
            <person name="Fouteau S."/>
            <person name="Franken C."/>
            <person name="Gibelin C."/>
            <person name="Gish J."/>
            <person name="Goldstein S."/>
            <person name="Gonzalez A.J."/>
            <person name="Green P.J."/>
            <person name="Hallab A."/>
            <person name="Hartog M."/>
            <person name="Hua A."/>
            <person name="Humphray S.J."/>
            <person name="Jeong D.H."/>
            <person name="Jing Y."/>
            <person name="Jocker A."/>
            <person name="Kenton S.M."/>
            <person name="Kim D.J."/>
            <person name="Klee K."/>
            <person name="Lai H."/>
            <person name="Lang C."/>
            <person name="Lin S."/>
            <person name="Macmil S.L."/>
            <person name="Magdelenat G."/>
            <person name="Matthews L."/>
            <person name="McCorrison J."/>
            <person name="Monaghan E.L."/>
            <person name="Mun J.H."/>
            <person name="Najar F.Z."/>
            <person name="Nicholson C."/>
            <person name="Noirot C."/>
            <person name="O'Bleness M."/>
            <person name="Paule C.R."/>
            <person name="Poulain J."/>
            <person name="Prion F."/>
            <person name="Qin B."/>
            <person name="Qu C."/>
            <person name="Retzel E.F."/>
            <person name="Riddle C."/>
            <person name="Sallet E."/>
            <person name="Samain S."/>
            <person name="Samson N."/>
            <person name="Sanders I."/>
            <person name="Saurat O."/>
            <person name="Scarpelli C."/>
            <person name="Schiex T."/>
            <person name="Segurens B."/>
            <person name="Severin A.J."/>
            <person name="Sherrier D.J."/>
            <person name="Shi R."/>
            <person name="Sims S."/>
            <person name="Singer S.R."/>
            <person name="Sinharoy S."/>
            <person name="Sterck L."/>
            <person name="Viollet A."/>
            <person name="Wang B.B."/>
            <person name="Wang K."/>
            <person name="Wang M."/>
            <person name="Wang X."/>
            <person name="Warfsmann J."/>
            <person name="Weissenbach J."/>
            <person name="White D.D."/>
            <person name="White J.D."/>
            <person name="Wiley G.B."/>
            <person name="Wincker P."/>
            <person name="Xing Y."/>
            <person name="Yang L."/>
            <person name="Yao Z."/>
            <person name="Ying F."/>
            <person name="Zhai J."/>
            <person name="Zhou L."/>
            <person name="Zuber A."/>
            <person name="Denarie J."/>
            <person name="Dixon R.A."/>
            <person name="May G.D."/>
            <person name="Schwartz D.C."/>
            <person name="Rogers J."/>
            <person name="Quetier F."/>
            <person name="Town C.D."/>
            <person name="Roe B.A."/>
        </authorList>
    </citation>
    <scope>NUCLEOTIDE SEQUENCE [LARGE SCALE GENOMIC DNA]</scope>
    <source>
        <strain evidence="2">A17</strain>
        <strain evidence="3 4">cv. Jemalong A17</strain>
    </source>
</reference>
<dbReference type="HOGENOM" id="CLU_2853157_0_0_1"/>
<evidence type="ECO:0000313" key="4">
    <source>
        <dbReference type="Proteomes" id="UP000002051"/>
    </source>
</evidence>
<gene>
    <name evidence="2" type="ordered locus">MTR_8g091840</name>
</gene>
<dbReference type="EMBL" id="CM001224">
    <property type="protein sequence ID" value="AET04581.1"/>
    <property type="molecule type" value="Genomic_DNA"/>
</dbReference>
<evidence type="ECO:0000256" key="1">
    <source>
        <dbReference type="SAM" id="MobiDB-lite"/>
    </source>
</evidence>
<dbReference type="Proteomes" id="UP000002051">
    <property type="component" value="Chromosome 8"/>
</dbReference>
<name>G7LBA1_MEDTR</name>
<keyword evidence="4" id="KW-1185">Reference proteome</keyword>
<protein>
    <submittedName>
        <fullName evidence="2 3">Uncharacterized protein</fullName>
    </submittedName>
</protein>
<dbReference type="PaxDb" id="3880-AET04581"/>
<reference evidence="3" key="3">
    <citation type="submission" date="2015-04" db="UniProtKB">
        <authorList>
            <consortium name="EnsemblPlants"/>
        </authorList>
    </citation>
    <scope>IDENTIFICATION</scope>
    <source>
        <strain evidence="3">cv. Jemalong A17</strain>
    </source>
</reference>
<accession>G7LBA1</accession>
<sequence length="65" mass="7484">MPPNFMPGEVVEDPTHGTNEKVATAEQDHIEVVEDREDPMENQIPEQSDDSDDELQRWSQYRSAI</sequence>
<dbReference type="AlphaFoldDB" id="G7LBA1"/>
<feature type="region of interest" description="Disordered" evidence="1">
    <location>
        <begin position="33"/>
        <end position="65"/>
    </location>
</feature>
<evidence type="ECO:0000313" key="3">
    <source>
        <dbReference type="EnsemblPlants" id="AET04581"/>
    </source>
</evidence>
<reference evidence="2 4" key="2">
    <citation type="journal article" date="2014" name="BMC Genomics">
        <title>An improved genome release (version Mt4.0) for the model legume Medicago truncatula.</title>
        <authorList>
            <person name="Tang H."/>
            <person name="Krishnakumar V."/>
            <person name="Bidwell S."/>
            <person name="Rosen B."/>
            <person name="Chan A."/>
            <person name="Zhou S."/>
            <person name="Gentzbittel L."/>
            <person name="Childs K.L."/>
            <person name="Yandell M."/>
            <person name="Gundlach H."/>
            <person name="Mayer K.F."/>
            <person name="Schwartz D.C."/>
            <person name="Town C.D."/>
        </authorList>
    </citation>
    <scope>GENOME REANNOTATION</scope>
    <source>
        <strain evidence="3 4">cv. Jemalong A17</strain>
    </source>
</reference>
<evidence type="ECO:0000313" key="2">
    <source>
        <dbReference type="EMBL" id="AET04581.1"/>
    </source>
</evidence>
<dbReference type="EnsemblPlants" id="AET04581">
    <property type="protein sequence ID" value="AET04581"/>
    <property type="gene ID" value="MTR_8g091840"/>
</dbReference>
<proteinExistence type="predicted"/>
<organism evidence="2 4">
    <name type="scientific">Medicago truncatula</name>
    <name type="common">Barrel medic</name>
    <name type="synonym">Medicago tribuloides</name>
    <dbReference type="NCBI Taxonomy" id="3880"/>
    <lineage>
        <taxon>Eukaryota</taxon>
        <taxon>Viridiplantae</taxon>
        <taxon>Streptophyta</taxon>
        <taxon>Embryophyta</taxon>
        <taxon>Tracheophyta</taxon>
        <taxon>Spermatophyta</taxon>
        <taxon>Magnoliopsida</taxon>
        <taxon>eudicotyledons</taxon>
        <taxon>Gunneridae</taxon>
        <taxon>Pentapetalae</taxon>
        <taxon>rosids</taxon>
        <taxon>fabids</taxon>
        <taxon>Fabales</taxon>
        <taxon>Fabaceae</taxon>
        <taxon>Papilionoideae</taxon>
        <taxon>50 kb inversion clade</taxon>
        <taxon>NPAAA clade</taxon>
        <taxon>Hologalegina</taxon>
        <taxon>IRL clade</taxon>
        <taxon>Trifolieae</taxon>
        <taxon>Medicago</taxon>
    </lineage>
</organism>